<dbReference type="InterPro" id="IPR014710">
    <property type="entry name" value="RmlC-like_jellyroll"/>
</dbReference>
<organism evidence="7 8">
    <name type="scientific">Plantactinospora soyae</name>
    <dbReference type="NCBI Taxonomy" id="1544732"/>
    <lineage>
        <taxon>Bacteria</taxon>
        <taxon>Bacillati</taxon>
        <taxon>Actinomycetota</taxon>
        <taxon>Actinomycetes</taxon>
        <taxon>Micromonosporales</taxon>
        <taxon>Micromonosporaceae</taxon>
        <taxon>Plantactinospora</taxon>
    </lineage>
</organism>
<evidence type="ECO:0000256" key="2">
    <source>
        <dbReference type="ARBA" id="ARBA00023125"/>
    </source>
</evidence>
<dbReference type="InterPro" id="IPR036390">
    <property type="entry name" value="WH_DNA-bd_sf"/>
</dbReference>
<dbReference type="SMART" id="SM00100">
    <property type="entry name" value="cNMP"/>
    <property type="match status" value="1"/>
</dbReference>
<dbReference type="PROSITE" id="PS50042">
    <property type="entry name" value="CNMP_BINDING_3"/>
    <property type="match status" value="1"/>
</dbReference>
<protein>
    <submittedName>
        <fullName evidence="7">CRP/FNR family transcriptional regulator</fullName>
    </submittedName>
</protein>
<reference evidence="7" key="1">
    <citation type="submission" date="2020-10" db="EMBL/GenBank/DDBJ databases">
        <title>Sequencing the genomes of 1000 actinobacteria strains.</title>
        <authorList>
            <person name="Klenk H.-P."/>
        </authorList>
    </citation>
    <scope>NUCLEOTIDE SEQUENCE</scope>
    <source>
        <strain evidence="7">DSM 46832</strain>
    </source>
</reference>
<dbReference type="PANTHER" id="PTHR24567:SF26">
    <property type="entry name" value="REGULATORY PROTEIN YEIL"/>
    <property type="match status" value="1"/>
</dbReference>
<dbReference type="GO" id="GO:0003700">
    <property type="term" value="F:DNA-binding transcription factor activity"/>
    <property type="evidence" value="ECO:0007669"/>
    <property type="project" value="InterPro"/>
</dbReference>
<dbReference type="Pfam" id="PF00027">
    <property type="entry name" value="cNMP_binding"/>
    <property type="match status" value="1"/>
</dbReference>
<evidence type="ECO:0000313" key="7">
    <source>
        <dbReference type="EMBL" id="MBE1485334.1"/>
    </source>
</evidence>
<dbReference type="Proteomes" id="UP000649753">
    <property type="component" value="Unassembled WGS sequence"/>
</dbReference>
<name>A0A927LZN5_9ACTN</name>
<dbReference type="CDD" id="cd00038">
    <property type="entry name" value="CAP_ED"/>
    <property type="match status" value="1"/>
</dbReference>
<evidence type="ECO:0000256" key="1">
    <source>
        <dbReference type="ARBA" id="ARBA00023015"/>
    </source>
</evidence>
<evidence type="ECO:0000259" key="5">
    <source>
        <dbReference type="PROSITE" id="PS50949"/>
    </source>
</evidence>
<comment type="caution">
    <text evidence="7">The sequence shown here is derived from an EMBL/GenBank/DDBJ whole genome shotgun (WGS) entry which is preliminary data.</text>
</comment>
<feature type="domain" description="HTH crp-type" evidence="6">
    <location>
        <begin position="149"/>
        <end position="216"/>
    </location>
</feature>
<proteinExistence type="predicted"/>
<keyword evidence="8" id="KW-1185">Reference proteome</keyword>
<dbReference type="AlphaFoldDB" id="A0A927LZN5"/>
<dbReference type="GO" id="GO:0005829">
    <property type="term" value="C:cytosol"/>
    <property type="evidence" value="ECO:0007669"/>
    <property type="project" value="TreeGrafter"/>
</dbReference>
<keyword evidence="2" id="KW-0238">DNA-binding</keyword>
<keyword evidence="1" id="KW-0805">Transcription regulation</keyword>
<dbReference type="InterPro" id="IPR012318">
    <property type="entry name" value="HTH_CRP"/>
</dbReference>
<dbReference type="SUPFAM" id="SSF46785">
    <property type="entry name" value="Winged helix' DNA-binding domain"/>
    <property type="match status" value="1"/>
</dbReference>
<keyword evidence="3" id="KW-0804">Transcription</keyword>
<accession>A0A927LZN5</accession>
<dbReference type="SMART" id="SM00345">
    <property type="entry name" value="HTH_GNTR"/>
    <property type="match status" value="1"/>
</dbReference>
<dbReference type="PROSITE" id="PS51063">
    <property type="entry name" value="HTH_CRP_2"/>
    <property type="match status" value="1"/>
</dbReference>
<dbReference type="InterPro" id="IPR018490">
    <property type="entry name" value="cNMP-bd_dom_sf"/>
</dbReference>
<dbReference type="Gene3D" id="2.60.120.10">
    <property type="entry name" value="Jelly Rolls"/>
    <property type="match status" value="1"/>
</dbReference>
<sequence length="227" mass="23743">MTAATDLARLAAVPVFAGLGPARLRRLLDRSVVRTVPAGAVLAVRGQPAAHLIVLEAGTLTGVHETADGRRLRLGEFGAPCAVDKSAVLDGGGHTATWIAATGARYRLVPAGELLRLIDDVPAVRRHVLNHLAGRLRERQRDLVRTAFSDAGTRVAAWLVAAVARTGRRVPLPGAQQGLAESIGMTRVSVNRALRTLADEGLVQVEPGVVVVLAPELLAARAADGLS</sequence>
<dbReference type="InterPro" id="IPR000595">
    <property type="entry name" value="cNMP-bd_dom"/>
</dbReference>
<gene>
    <name evidence="7" type="ORF">H4W31_000972</name>
</gene>
<dbReference type="InterPro" id="IPR050397">
    <property type="entry name" value="Env_Response_Regulators"/>
</dbReference>
<dbReference type="PROSITE" id="PS50949">
    <property type="entry name" value="HTH_GNTR"/>
    <property type="match status" value="1"/>
</dbReference>
<evidence type="ECO:0000259" key="4">
    <source>
        <dbReference type="PROSITE" id="PS50042"/>
    </source>
</evidence>
<dbReference type="GO" id="GO:0003677">
    <property type="term" value="F:DNA binding"/>
    <property type="evidence" value="ECO:0007669"/>
    <property type="project" value="UniProtKB-KW"/>
</dbReference>
<feature type="domain" description="Cyclic nucleotide-binding" evidence="4">
    <location>
        <begin position="15"/>
        <end position="135"/>
    </location>
</feature>
<dbReference type="EMBL" id="JADBEB010000001">
    <property type="protein sequence ID" value="MBE1485334.1"/>
    <property type="molecule type" value="Genomic_DNA"/>
</dbReference>
<dbReference type="Gene3D" id="1.10.10.10">
    <property type="entry name" value="Winged helix-like DNA-binding domain superfamily/Winged helix DNA-binding domain"/>
    <property type="match status" value="1"/>
</dbReference>
<dbReference type="Pfam" id="PF13545">
    <property type="entry name" value="HTH_Crp_2"/>
    <property type="match status" value="1"/>
</dbReference>
<dbReference type="InterPro" id="IPR000524">
    <property type="entry name" value="Tscrpt_reg_HTH_GntR"/>
</dbReference>
<evidence type="ECO:0000256" key="3">
    <source>
        <dbReference type="ARBA" id="ARBA00023163"/>
    </source>
</evidence>
<evidence type="ECO:0000259" key="6">
    <source>
        <dbReference type="PROSITE" id="PS51063"/>
    </source>
</evidence>
<dbReference type="PANTHER" id="PTHR24567">
    <property type="entry name" value="CRP FAMILY TRANSCRIPTIONAL REGULATORY PROTEIN"/>
    <property type="match status" value="1"/>
</dbReference>
<dbReference type="RefSeq" id="WP_192765540.1">
    <property type="nucleotide sequence ID" value="NZ_JADBEB010000001.1"/>
</dbReference>
<feature type="domain" description="HTH gntR-type" evidence="5">
    <location>
        <begin position="145"/>
        <end position="216"/>
    </location>
</feature>
<dbReference type="SUPFAM" id="SSF51206">
    <property type="entry name" value="cAMP-binding domain-like"/>
    <property type="match status" value="1"/>
</dbReference>
<dbReference type="SMART" id="SM00419">
    <property type="entry name" value="HTH_CRP"/>
    <property type="match status" value="1"/>
</dbReference>
<dbReference type="InterPro" id="IPR036388">
    <property type="entry name" value="WH-like_DNA-bd_sf"/>
</dbReference>
<evidence type="ECO:0000313" key="8">
    <source>
        <dbReference type="Proteomes" id="UP000649753"/>
    </source>
</evidence>